<comment type="caution">
    <text evidence="2">The sequence shown here is derived from an EMBL/GenBank/DDBJ whole genome shotgun (WGS) entry which is preliminary data.</text>
</comment>
<dbReference type="Pfam" id="PF04402">
    <property type="entry name" value="SIMPL"/>
    <property type="match status" value="1"/>
</dbReference>
<gene>
    <name evidence="2" type="ORF">SU32_09790</name>
</gene>
<proteinExistence type="predicted"/>
<dbReference type="Gene3D" id="3.30.110.170">
    <property type="entry name" value="Protein of unknown function (DUF541), domain 1"/>
    <property type="match status" value="1"/>
</dbReference>
<dbReference type="EMBL" id="JXMU01000013">
    <property type="protein sequence ID" value="KPB01173.1"/>
    <property type="molecule type" value="Genomic_DNA"/>
</dbReference>
<dbReference type="GO" id="GO:0006974">
    <property type="term" value="P:DNA damage response"/>
    <property type="evidence" value="ECO:0007669"/>
    <property type="project" value="TreeGrafter"/>
</dbReference>
<protein>
    <submittedName>
        <fullName evidence="2">Membrane protein</fullName>
    </submittedName>
</protein>
<dbReference type="InterPro" id="IPR052022">
    <property type="entry name" value="26kDa_periplasmic_antigen"/>
</dbReference>
<dbReference type="InterPro" id="IPR007497">
    <property type="entry name" value="SIMPL/DUF541"/>
</dbReference>
<name>A0A0M9GME8_9HYPH</name>
<organism evidence="2 3">
    <name type="scientific">Ahrensia marina</name>
    <dbReference type="NCBI Taxonomy" id="1514904"/>
    <lineage>
        <taxon>Bacteria</taxon>
        <taxon>Pseudomonadati</taxon>
        <taxon>Pseudomonadota</taxon>
        <taxon>Alphaproteobacteria</taxon>
        <taxon>Hyphomicrobiales</taxon>
        <taxon>Ahrensiaceae</taxon>
        <taxon>Ahrensia</taxon>
    </lineage>
</organism>
<dbReference type="AlphaFoldDB" id="A0A0M9GME8"/>
<dbReference type="PANTHER" id="PTHR34387:SF1">
    <property type="entry name" value="PERIPLASMIC IMMUNOGENIC PROTEIN"/>
    <property type="match status" value="1"/>
</dbReference>
<reference evidence="2 3" key="1">
    <citation type="submission" date="2015-01" db="EMBL/GenBank/DDBJ databases">
        <title>Ahrensia donghaiensis sp. nov., a novel dimethylsulphoniopropionate-cleavage bacterium isolated from seawater and emended descriptions of the genus Ahrensia and Ahrensia kielensis.</title>
        <authorList>
            <person name="Liu J."/>
        </authorList>
    </citation>
    <scope>NUCLEOTIDE SEQUENCE [LARGE SCALE GENOMIC DNA]</scope>
    <source>
        <strain evidence="2 3">LZD062</strain>
    </source>
</reference>
<evidence type="ECO:0000313" key="2">
    <source>
        <dbReference type="EMBL" id="KPB01173.1"/>
    </source>
</evidence>
<evidence type="ECO:0000256" key="1">
    <source>
        <dbReference type="SAM" id="SignalP"/>
    </source>
</evidence>
<keyword evidence="1" id="KW-0732">Signal</keyword>
<sequence>MNFLTIPAVAGLAMIGMGAATLPAMAEAAQTPTISVTGKGTANVAPDMAIISMGVTKEAETAREALNANTEAMKKVLEEMQNAGIEARDLQTSDFSIQPQYVYPNNNNGEQKPRISGYIVRNSLTVRVRDLEKVGDVLDASVSLGVNDGGNLVFTNDKPDEIVNQARSKAVKDAMAKAKTLADAAGVTLGAIKTISEQAHNDIPRPMAKMRTMEMAVGSAPVPIAAGENSYDVTVNVTFEIVQ</sequence>
<dbReference type="OrthoDB" id="9813144at2"/>
<dbReference type="Proteomes" id="UP000038011">
    <property type="component" value="Unassembled WGS sequence"/>
</dbReference>
<dbReference type="RefSeq" id="WP_053999174.1">
    <property type="nucleotide sequence ID" value="NZ_JXMU01000013.1"/>
</dbReference>
<feature type="signal peptide" evidence="1">
    <location>
        <begin position="1"/>
        <end position="26"/>
    </location>
</feature>
<dbReference type="PATRIC" id="fig|1514904.3.peg.789"/>
<evidence type="ECO:0000313" key="3">
    <source>
        <dbReference type="Proteomes" id="UP000038011"/>
    </source>
</evidence>
<feature type="chain" id="PRO_5005836357" evidence="1">
    <location>
        <begin position="27"/>
        <end position="243"/>
    </location>
</feature>
<dbReference type="Gene3D" id="3.30.70.2970">
    <property type="entry name" value="Protein of unknown function (DUF541), domain 2"/>
    <property type="match status" value="1"/>
</dbReference>
<accession>A0A0M9GME8</accession>
<keyword evidence="3" id="KW-1185">Reference proteome</keyword>
<dbReference type="PANTHER" id="PTHR34387">
    <property type="entry name" value="SLR1258 PROTEIN"/>
    <property type="match status" value="1"/>
</dbReference>